<dbReference type="PROSITE" id="PS50804">
    <property type="entry name" value="SCAN_BOX"/>
    <property type="match status" value="1"/>
</dbReference>
<dbReference type="GeneTree" id="ENSGT00940000177958"/>
<feature type="domain" description="SCAN box" evidence="1">
    <location>
        <begin position="47"/>
        <end position="123"/>
    </location>
</feature>
<evidence type="ECO:0000259" key="1">
    <source>
        <dbReference type="PROSITE" id="PS50804"/>
    </source>
</evidence>
<name>A0A8C9SRV9_SCLFO</name>
<dbReference type="InterPro" id="IPR038269">
    <property type="entry name" value="SCAN_sf"/>
</dbReference>
<accession>A0A8C9SRV9</accession>
<dbReference type="InterPro" id="IPR003309">
    <property type="entry name" value="SCAN_dom"/>
</dbReference>
<reference evidence="2" key="3">
    <citation type="submission" date="2025-09" db="UniProtKB">
        <authorList>
            <consortium name="Ensembl"/>
        </authorList>
    </citation>
    <scope>IDENTIFICATION</scope>
</reference>
<dbReference type="Ensembl" id="ENSSFOT00015040886.1">
    <property type="protein sequence ID" value="ENSSFOP00015038772.1"/>
    <property type="gene ID" value="ENSSFOG00015025101.1"/>
</dbReference>
<organism evidence="2 3">
    <name type="scientific">Scleropages formosus</name>
    <name type="common">Asian bonytongue</name>
    <name type="synonym">Osteoglossum formosum</name>
    <dbReference type="NCBI Taxonomy" id="113540"/>
    <lineage>
        <taxon>Eukaryota</taxon>
        <taxon>Metazoa</taxon>
        <taxon>Chordata</taxon>
        <taxon>Craniata</taxon>
        <taxon>Vertebrata</taxon>
        <taxon>Euteleostomi</taxon>
        <taxon>Actinopterygii</taxon>
        <taxon>Neopterygii</taxon>
        <taxon>Teleostei</taxon>
        <taxon>Osteoglossocephala</taxon>
        <taxon>Osteoglossomorpha</taxon>
        <taxon>Osteoglossiformes</taxon>
        <taxon>Osteoglossidae</taxon>
        <taxon>Scleropages</taxon>
    </lineage>
</organism>
<sequence>TCSLWNASVAVVPKSGTSLPSVVAGGYGTVWEAVMERVGLMPEGHSQRLRGLRRGESAWPFLFSQRVLDSAWRWLQPDRQDLERIVEQVTLEQFVATMPASTTNWLQCHWLETLTDTIRLAENRLAMTDEALSPPSITARPCGSRPLQSQLTARVRPSLAPGHPVPAPTRPSAPVALPSLICPHLSQRVPLASFFFFPRGGPSGGRNAGTGVLVALLDSACQQMMVHQSLAPPGAWHTRYTVKVRCVHGDDVLGVGLTTVAL</sequence>
<keyword evidence="3" id="KW-1185">Reference proteome</keyword>
<dbReference type="Pfam" id="PF02023">
    <property type="entry name" value="SCAN"/>
    <property type="match status" value="1"/>
</dbReference>
<evidence type="ECO:0000313" key="3">
    <source>
        <dbReference type="Proteomes" id="UP000694397"/>
    </source>
</evidence>
<proteinExistence type="predicted"/>
<dbReference type="SUPFAM" id="SSF47353">
    <property type="entry name" value="Retrovirus capsid dimerization domain-like"/>
    <property type="match status" value="1"/>
</dbReference>
<dbReference type="AlphaFoldDB" id="A0A8C9SRV9"/>
<evidence type="ECO:0000313" key="2">
    <source>
        <dbReference type="Ensembl" id="ENSSFOP00015038772.1"/>
    </source>
</evidence>
<dbReference type="OrthoDB" id="8930638at2759"/>
<dbReference type="Proteomes" id="UP000694397">
    <property type="component" value="Chromosome 6"/>
</dbReference>
<reference evidence="2" key="2">
    <citation type="submission" date="2025-08" db="UniProtKB">
        <authorList>
            <consortium name="Ensembl"/>
        </authorList>
    </citation>
    <scope>IDENTIFICATION</scope>
</reference>
<protein>
    <recommendedName>
        <fullName evidence="1">SCAN box domain-containing protein</fullName>
    </recommendedName>
</protein>
<dbReference type="Gene3D" id="1.10.4020.10">
    <property type="entry name" value="DNA breaking-rejoining enzymes"/>
    <property type="match status" value="1"/>
</dbReference>
<reference evidence="2 3" key="1">
    <citation type="submission" date="2019-04" db="EMBL/GenBank/DDBJ databases">
        <authorList>
            <consortium name="Wellcome Sanger Institute Data Sharing"/>
        </authorList>
    </citation>
    <scope>NUCLEOTIDE SEQUENCE [LARGE SCALE GENOMIC DNA]</scope>
</reference>